<organism evidence="3 4">
    <name type="scientific">Sneathiella chinensis</name>
    <dbReference type="NCBI Taxonomy" id="349750"/>
    <lineage>
        <taxon>Bacteria</taxon>
        <taxon>Pseudomonadati</taxon>
        <taxon>Pseudomonadota</taxon>
        <taxon>Alphaproteobacteria</taxon>
        <taxon>Sneathiellales</taxon>
        <taxon>Sneathiellaceae</taxon>
        <taxon>Sneathiella</taxon>
    </lineage>
</organism>
<reference evidence="3" key="2">
    <citation type="submission" date="2023-01" db="EMBL/GenBank/DDBJ databases">
        <title>Draft genome sequence of Sneathiella chinensis strain NBRC 103408.</title>
        <authorList>
            <person name="Sun Q."/>
            <person name="Mori K."/>
        </authorList>
    </citation>
    <scope>NUCLEOTIDE SEQUENCE</scope>
    <source>
        <strain evidence="3">NBRC 103408</strain>
    </source>
</reference>
<name>A0ABQ5U5A5_9PROT</name>
<dbReference type="InterPro" id="IPR036265">
    <property type="entry name" value="HIT-like_sf"/>
</dbReference>
<comment type="caution">
    <text evidence="3">The sequence shown here is derived from an EMBL/GenBank/DDBJ whole genome shotgun (WGS) entry which is preliminary data.</text>
</comment>
<sequence>MFKLHPRLQADTHSIGDLSACRALLMNDARYPWVILVPTVDDITELHDLDPDTYQKVSGDIRTVSESLSALYVPCKINVGALGNLVPQLHIHVIARTPEDAAWPGPVWGQGQAIPYDKEALTARLKELQSLL</sequence>
<dbReference type="EMBL" id="BSNF01000006">
    <property type="protein sequence ID" value="GLQ06492.1"/>
    <property type="molecule type" value="Genomic_DNA"/>
</dbReference>
<dbReference type="PROSITE" id="PS51084">
    <property type="entry name" value="HIT_2"/>
    <property type="match status" value="1"/>
</dbReference>
<keyword evidence="4" id="KW-1185">Reference proteome</keyword>
<dbReference type="PIRSF" id="PIRSF000714">
    <property type="entry name" value="HIT"/>
    <property type="match status" value="1"/>
</dbReference>
<evidence type="ECO:0000313" key="4">
    <source>
        <dbReference type="Proteomes" id="UP001161409"/>
    </source>
</evidence>
<reference evidence="3" key="1">
    <citation type="journal article" date="2014" name="Int. J. Syst. Evol. Microbiol.">
        <title>Complete genome of a new Firmicutes species belonging to the dominant human colonic microbiota ('Ruminococcus bicirculans') reveals two chromosomes and a selective capacity to utilize plant glucans.</title>
        <authorList>
            <consortium name="NISC Comparative Sequencing Program"/>
            <person name="Wegmann U."/>
            <person name="Louis P."/>
            <person name="Goesmann A."/>
            <person name="Henrissat B."/>
            <person name="Duncan S.H."/>
            <person name="Flint H.J."/>
        </authorList>
    </citation>
    <scope>NUCLEOTIDE SEQUENCE</scope>
    <source>
        <strain evidence="3">NBRC 103408</strain>
    </source>
</reference>
<dbReference type="Proteomes" id="UP001161409">
    <property type="component" value="Unassembled WGS sequence"/>
</dbReference>
<comment type="caution">
    <text evidence="1">Lacks conserved residue(s) required for the propagation of feature annotation.</text>
</comment>
<dbReference type="RefSeq" id="WP_169560594.1">
    <property type="nucleotide sequence ID" value="NZ_BSNF01000006.1"/>
</dbReference>
<dbReference type="InterPro" id="IPR011146">
    <property type="entry name" value="HIT-like"/>
</dbReference>
<accession>A0ABQ5U5A5</accession>
<dbReference type="SUPFAM" id="SSF54197">
    <property type="entry name" value="HIT-like"/>
    <property type="match status" value="1"/>
</dbReference>
<feature type="domain" description="HIT" evidence="2">
    <location>
        <begin position="1"/>
        <end position="103"/>
    </location>
</feature>
<proteinExistence type="predicted"/>
<dbReference type="Pfam" id="PF01230">
    <property type="entry name" value="HIT"/>
    <property type="match status" value="1"/>
</dbReference>
<evidence type="ECO:0000256" key="1">
    <source>
        <dbReference type="PROSITE-ProRule" id="PRU00464"/>
    </source>
</evidence>
<evidence type="ECO:0000259" key="2">
    <source>
        <dbReference type="PROSITE" id="PS51084"/>
    </source>
</evidence>
<protein>
    <submittedName>
        <fullName evidence="3">Histidine triad protein</fullName>
    </submittedName>
</protein>
<gene>
    <name evidence="3" type="ORF">GCM10007924_17130</name>
</gene>
<dbReference type="Gene3D" id="3.30.428.10">
    <property type="entry name" value="HIT-like"/>
    <property type="match status" value="1"/>
</dbReference>
<evidence type="ECO:0000313" key="3">
    <source>
        <dbReference type="EMBL" id="GLQ06492.1"/>
    </source>
</evidence>
<dbReference type="InterPro" id="IPR026026">
    <property type="entry name" value="HIT_Hint"/>
</dbReference>